<sequence>MLHRSFNLSSSSMDVAGMCVMYKAHRMQLLELAELRLNPRAKPSLLPVRPTTSIIR</sequence>
<gene>
    <name evidence="1" type="ORF">GWK47_039545</name>
</gene>
<organism evidence="1 2">
    <name type="scientific">Chionoecetes opilio</name>
    <name type="common">Atlantic snow crab</name>
    <name type="synonym">Cancer opilio</name>
    <dbReference type="NCBI Taxonomy" id="41210"/>
    <lineage>
        <taxon>Eukaryota</taxon>
        <taxon>Metazoa</taxon>
        <taxon>Ecdysozoa</taxon>
        <taxon>Arthropoda</taxon>
        <taxon>Crustacea</taxon>
        <taxon>Multicrustacea</taxon>
        <taxon>Malacostraca</taxon>
        <taxon>Eumalacostraca</taxon>
        <taxon>Eucarida</taxon>
        <taxon>Decapoda</taxon>
        <taxon>Pleocyemata</taxon>
        <taxon>Brachyura</taxon>
        <taxon>Eubrachyura</taxon>
        <taxon>Majoidea</taxon>
        <taxon>Majidae</taxon>
        <taxon>Chionoecetes</taxon>
    </lineage>
</organism>
<comment type="caution">
    <text evidence="1">The sequence shown here is derived from an EMBL/GenBank/DDBJ whole genome shotgun (WGS) entry which is preliminary data.</text>
</comment>
<dbReference type="EMBL" id="JACEEZ010006216">
    <property type="protein sequence ID" value="KAG0724942.1"/>
    <property type="molecule type" value="Genomic_DNA"/>
</dbReference>
<accession>A0A8J4YCZ5</accession>
<dbReference type="AlphaFoldDB" id="A0A8J4YCZ5"/>
<evidence type="ECO:0000313" key="2">
    <source>
        <dbReference type="Proteomes" id="UP000770661"/>
    </source>
</evidence>
<name>A0A8J4YCZ5_CHIOP</name>
<dbReference type="Proteomes" id="UP000770661">
    <property type="component" value="Unassembled WGS sequence"/>
</dbReference>
<proteinExistence type="predicted"/>
<protein>
    <submittedName>
        <fullName evidence="1">Uncharacterized protein</fullName>
    </submittedName>
</protein>
<evidence type="ECO:0000313" key="1">
    <source>
        <dbReference type="EMBL" id="KAG0724942.1"/>
    </source>
</evidence>
<dbReference type="OrthoDB" id="7480422at2759"/>
<reference evidence="1" key="1">
    <citation type="submission" date="2020-07" db="EMBL/GenBank/DDBJ databases">
        <title>The High-quality genome of the commercially important snow crab, Chionoecetes opilio.</title>
        <authorList>
            <person name="Jeong J.-H."/>
            <person name="Ryu S."/>
        </authorList>
    </citation>
    <scope>NUCLEOTIDE SEQUENCE</scope>
    <source>
        <strain evidence="1">MADBK_172401_WGS</strain>
        <tissue evidence="1">Digestive gland</tissue>
    </source>
</reference>
<keyword evidence="2" id="KW-1185">Reference proteome</keyword>